<evidence type="ECO:0000313" key="2">
    <source>
        <dbReference type="Proteomes" id="UP000026913"/>
    </source>
</evidence>
<dbReference type="EMBL" id="CP005960">
    <property type="protein sequence ID" value="AHZ69300.1"/>
    <property type="molecule type" value="Genomic_DNA"/>
</dbReference>
<evidence type="ECO:0000313" key="1">
    <source>
        <dbReference type="EMBL" id="AHZ69300.1"/>
    </source>
</evidence>
<dbReference type="AlphaFoldDB" id="A0A024E9S1"/>
<name>A0A024E9S1_9PSED</name>
<evidence type="ECO:0008006" key="3">
    <source>
        <dbReference type="Google" id="ProtNLM"/>
    </source>
</evidence>
<dbReference type="Pfam" id="PF11275">
    <property type="entry name" value="DUF3077"/>
    <property type="match status" value="1"/>
</dbReference>
<dbReference type="KEGG" id="pman:OU5_2221"/>
<gene>
    <name evidence="1" type="ORF">OU5_2221</name>
</gene>
<sequence length="110" mass="12004">MTMTKIDSTAISELKTIGYTPLIYCPDQALFNVRAGVPIVDALSQASDLLFLGKSFAEDAAYARDTDRHAWAAHYLTAMGKAVIDDVVKVLTPRPARTKTESEEGLPECQ</sequence>
<reference evidence="1 2" key="1">
    <citation type="journal article" date="2012" name="J. Bacteriol.">
        <title>Genome sequence of cold-adapted Pseudomonas mandelii strain JR-1.</title>
        <authorList>
            <person name="Jang S.H."/>
            <person name="Kim J."/>
            <person name="Kim J."/>
            <person name="Hong S."/>
            <person name="Lee C."/>
        </authorList>
    </citation>
    <scope>NUCLEOTIDE SEQUENCE [LARGE SCALE GENOMIC DNA]</scope>
    <source>
        <strain evidence="1 2">JR-1</strain>
    </source>
</reference>
<proteinExistence type="predicted"/>
<dbReference type="HOGENOM" id="CLU_173312_0_0_6"/>
<dbReference type="Proteomes" id="UP000026913">
    <property type="component" value="Chromosome"/>
</dbReference>
<dbReference type="InterPro" id="IPR021427">
    <property type="entry name" value="DUF3077"/>
</dbReference>
<protein>
    <recommendedName>
        <fullName evidence="3">DUF3077 domain-containing protein</fullName>
    </recommendedName>
</protein>
<organism evidence="1 2">
    <name type="scientific">Pseudomonas mandelii JR-1</name>
    <dbReference type="NCBI Taxonomy" id="1147786"/>
    <lineage>
        <taxon>Bacteria</taxon>
        <taxon>Pseudomonadati</taxon>
        <taxon>Pseudomonadota</taxon>
        <taxon>Gammaproteobacteria</taxon>
        <taxon>Pseudomonadales</taxon>
        <taxon>Pseudomonadaceae</taxon>
        <taxon>Pseudomonas</taxon>
    </lineage>
</organism>
<accession>A0A024E9S1</accession>